<comment type="similarity">
    <text evidence="2">Belongs to the zinc-containing alcohol dehydrogenase family.</text>
</comment>
<evidence type="ECO:0000259" key="6">
    <source>
        <dbReference type="SMART" id="SM00829"/>
    </source>
</evidence>
<dbReference type="STRING" id="314287.GB2207_06019"/>
<keyword evidence="5" id="KW-0560">Oxidoreductase</keyword>
<dbReference type="CDD" id="cd08255">
    <property type="entry name" value="2-desacetyl-2-hydroxyethyl_bacteriochlorophyllide_like"/>
    <property type="match status" value="1"/>
</dbReference>
<dbReference type="GO" id="GO:0016491">
    <property type="term" value="F:oxidoreductase activity"/>
    <property type="evidence" value="ECO:0007669"/>
    <property type="project" value="UniProtKB-KW"/>
</dbReference>
<protein>
    <submittedName>
        <fullName evidence="7">Putatve zinc-binding dehydrogenase</fullName>
    </submittedName>
</protein>
<dbReference type="eggNOG" id="COG1063">
    <property type="taxonomic scope" value="Bacteria"/>
</dbReference>
<comment type="caution">
    <text evidence="7">The sequence shown here is derived from an EMBL/GenBank/DDBJ whole genome shotgun (WGS) entry which is preliminary data.</text>
</comment>
<dbReference type="InterPro" id="IPR011032">
    <property type="entry name" value="GroES-like_sf"/>
</dbReference>
<keyword evidence="8" id="KW-1185">Reference proteome</keyword>
<dbReference type="Pfam" id="PF22725">
    <property type="entry name" value="GFO_IDH_MocA_C3"/>
    <property type="match status" value="1"/>
</dbReference>
<dbReference type="InterPro" id="IPR013149">
    <property type="entry name" value="ADH-like_C"/>
</dbReference>
<dbReference type="SUPFAM" id="SSF55347">
    <property type="entry name" value="Glyceraldehyde-3-phosphate dehydrogenase-like, C-terminal domain"/>
    <property type="match status" value="1"/>
</dbReference>
<dbReference type="GO" id="GO:0046872">
    <property type="term" value="F:metal ion binding"/>
    <property type="evidence" value="ECO:0007669"/>
    <property type="project" value="UniProtKB-KW"/>
</dbReference>
<sequence length="714" mass="77025">MKQILQDLSSGETLIVDSPAPMLSSSSLKIASKVSLISAGTERMLVEFAQSSYIDKARKQPERVKMVLDKVATDGLVTTYDAVKSKLGQPIPLGYSNVGVVEGISPGLSGFQVGDRVVSNGAHADIVTVKNNLCARIPDNVDDDSAVFTVVGSIGLQGVRLANPTLGESFVVVGAGLIGLLVIQLLKANGCRVLAIDFDDNKLELAAQFGAEICNPVTGGDALSQAASLSRDRGVDGVIITASSKSNEPMKQAAQMCRKHGRIILVGVVGLELDRSDFYEKEIIFQVSCSYGPGRYDASYEDDGNDYPIGYVRWTEQRNFEAFLDLLSTGVVDVKPLISSRFEFTDASAAYKELSSNTSGLGILLDYSSATRGRLSRSITLDRQEHFDGDSPTIGFIGAGNYASRILIPAFKAAGGRLHTLVTANGVNSVIHGKKGGFLKASTDAAEMLAECEVNTVVIATQHNTHSKYVIDSLNANKHVWVEKPLAIDRDSLALIESSYFDAHSKDTGIAGPQLMVGFNRRFAPQVQKMHDLLSSVKSPKTLIITVNAGFIPEDHWTQDPFVGGGRIIGECCHFIDLMRFLVGQKIVSVSGRSMVAGSSRTIMTDRSSITLGFEDGSFGTILYLANGASNFPKERIEVFSGGKVLQLDNFRKLKGYGWKGFKKLNLWSQDKGQQACPAEFIKGIRDGIPCIPADEIFEVARVTIEANDILLDQ</sequence>
<evidence type="ECO:0000313" key="7">
    <source>
        <dbReference type="EMBL" id="EAS46294.1"/>
    </source>
</evidence>
<dbReference type="Pfam" id="PF00107">
    <property type="entry name" value="ADH_zinc_N"/>
    <property type="match status" value="1"/>
</dbReference>
<keyword evidence="3" id="KW-0479">Metal-binding</keyword>
<dbReference type="AlphaFoldDB" id="Q1YPR5"/>
<evidence type="ECO:0000256" key="1">
    <source>
        <dbReference type="ARBA" id="ARBA00001947"/>
    </source>
</evidence>
<evidence type="ECO:0000256" key="3">
    <source>
        <dbReference type="ARBA" id="ARBA00022723"/>
    </source>
</evidence>
<dbReference type="OrthoDB" id="9781031at2"/>
<dbReference type="Gene3D" id="3.90.180.10">
    <property type="entry name" value="Medium-chain alcohol dehydrogenases, catalytic domain"/>
    <property type="match status" value="1"/>
</dbReference>
<accession>Q1YPR5</accession>
<organism evidence="7 8">
    <name type="scientific">gamma proteobacterium HTCC2207</name>
    <dbReference type="NCBI Taxonomy" id="314287"/>
    <lineage>
        <taxon>Bacteria</taxon>
        <taxon>Pseudomonadati</taxon>
        <taxon>Pseudomonadota</taxon>
        <taxon>Gammaproteobacteria</taxon>
        <taxon>Cellvibrionales</taxon>
        <taxon>Porticoccaceae</taxon>
        <taxon>SAR92 clade</taxon>
    </lineage>
</organism>
<proteinExistence type="inferred from homology"/>
<dbReference type="InterPro" id="IPR055170">
    <property type="entry name" value="GFO_IDH_MocA-like_dom"/>
</dbReference>
<dbReference type="SMART" id="SM00829">
    <property type="entry name" value="PKS_ER"/>
    <property type="match status" value="1"/>
</dbReference>
<feature type="domain" description="Enoyl reductase (ER)" evidence="6">
    <location>
        <begin position="49"/>
        <end position="364"/>
    </location>
</feature>
<dbReference type="PANTHER" id="PTHR43350:SF19">
    <property type="entry name" value="D-GULOSIDE 3-DEHYDROGENASE"/>
    <property type="match status" value="1"/>
</dbReference>
<dbReference type="InterPro" id="IPR000683">
    <property type="entry name" value="Gfo/Idh/MocA-like_OxRdtase_N"/>
</dbReference>
<name>Q1YPR5_9GAMM</name>
<comment type="cofactor">
    <cofactor evidence="1">
        <name>Zn(2+)</name>
        <dbReference type="ChEBI" id="CHEBI:29105"/>
    </cofactor>
</comment>
<dbReference type="eggNOG" id="COG0673">
    <property type="taxonomic scope" value="Bacteria"/>
</dbReference>
<keyword evidence="4" id="KW-0862">Zinc</keyword>
<evidence type="ECO:0000256" key="2">
    <source>
        <dbReference type="ARBA" id="ARBA00008072"/>
    </source>
</evidence>
<dbReference type="Proteomes" id="UP000005555">
    <property type="component" value="Unassembled WGS sequence"/>
</dbReference>
<evidence type="ECO:0000313" key="8">
    <source>
        <dbReference type="Proteomes" id="UP000005555"/>
    </source>
</evidence>
<dbReference type="InterPro" id="IPR036291">
    <property type="entry name" value="NAD(P)-bd_dom_sf"/>
</dbReference>
<dbReference type="PANTHER" id="PTHR43350">
    <property type="entry name" value="NAD-DEPENDENT ALCOHOL DEHYDROGENASE"/>
    <property type="match status" value="1"/>
</dbReference>
<dbReference type="Pfam" id="PF01408">
    <property type="entry name" value="GFO_IDH_MocA"/>
    <property type="match status" value="1"/>
</dbReference>
<evidence type="ECO:0000256" key="5">
    <source>
        <dbReference type="ARBA" id="ARBA00023002"/>
    </source>
</evidence>
<gene>
    <name evidence="7" type="ORF">GB2207_06019</name>
</gene>
<dbReference type="GO" id="GO:0000166">
    <property type="term" value="F:nucleotide binding"/>
    <property type="evidence" value="ECO:0007669"/>
    <property type="project" value="InterPro"/>
</dbReference>
<dbReference type="SUPFAM" id="SSF50129">
    <property type="entry name" value="GroES-like"/>
    <property type="match status" value="1"/>
</dbReference>
<dbReference type="Gene3D" id="3.40.50.720">
    <property type="entry name" value="NAD(P)-binding Rossmann-like Domain"/>
    <property type="match status" value="2"/>
</dbReference>
<dbReference type="Gene3D" id="3.30.360.10">
    <property type="entry name" value="Dihydrodipicolinate Reductase, domain 2"/>
    <property type="match status" value="1"/>
</dbReference>
<dbReference type="SUPFAM" id="SSF51735">
    <property type="entry name" value="NAD(P)-binding Rossmann-fold domains"/>
    <property type="match status" value="2"/>
</dbReference>
<dbReference type="HOGENOM" id="CLU_024115_0_0_6"/>
<evidence type="ECO:0000256" key="4">
    <source>
        <dbReference type="ARBA" id="ARBA00022833"/>
    </source>
</evidence>
<reference evidence="7 8" key="1">
    <citation type="submission" date="2006-03" db="EMBL/GenBank/DDBJ databases">
        <authorList>
            <person name="Giovannoni S.J."/>
            <person name="Cho J.-C."/>
            <person name="Ferriera S."/>
            <person name="Johnson J."/>
            <person name="Kravitz S."/>
            <person name="Halpern A."/>
            <person name="Remington K."/>
            <person name="Beeson K."/>
            <person name="Tran B."/>
            <person name="Rogers Y.-H."/>
            <person name="Friedman R."/>
            <person name="Venter J.C."/>
        </authorList>
    </citation>
    <scope>NUCLEOTIDE SEQUENCE [LARGE SCALE GENOMIC DNA]</scope>
    <source>
        <strain evidence="7 8">HTCC2207</strain>
    </source>
</reference>
<dbReference type="EMBL" id="AAPI01000008">
    <property type="protein sequence ID" value="EAS46294.1"/>
    <property type="molecule type" value="Genomic_DNA"/>
</dbReference>
<dbReference type="InterPro" id="IPR020843">
    <property type="entry name" value="ER"/>
</dbReference>